<keyword evidence="1" id="KW-0812">Transmembrane</keyword>
<name>A0A1H9LSL9_9LACT</name>
<gene>
    <name evidence="5" type="ORF">SAMN05421767_12117</name>
</gene>
<evidence type="ECO:0000313" key="5">
    <source>
        <dbReference type="EMBL" id="SER14185.1"/>
    </source>
</evidence>
<dbReference type="InterPro" id="IPR055382">
    <property type="entry name" value="DUF7601"/>
</dbReference>
<dbReference type="Pfam" id="PF12892">
    <property type="entry name" value="FctA"/>
    <property type="match status" value="1"/>
</dbReference>
<feature type="chain" id="PRO_5011715207" evidence="2">
    <location>
        <begin position="25"/>
        <end position="354"/>
    </location>
</feature>
<dbReference type="NCBIfam" id="TIGR03786">
    <property type="entry name" value="strep_pil_rpt"/>
    <property type="match status" value="1"/>
</dbReference>
<keyword evidence="1" id="KW-1133">Transmembrane helix</keyword>
<organism evidence="5 6">
    <name type="scientific">Granulicatella balaenopterae</name>
    <dbReference type="NCBI Taxonomy" id="137733"/>
    <lineage>
        <taxon>Bacteria</taxon>
        <taxon>Bacillati</taxon>
        <taxon>Bacillota</taxon>
        <taxon>Bacilli</taxon>
        <taxon>Lactobacillales</taxon>
        <taxon>Carnobacteriaceae</taxon>
        <taxon>Granulicatella</taxon>
    </lineage>
</organism>
<protein>
    <submittedName>
        <fullName evidence="5">Pilin isopeptide linkage domain-containing protein</fullName>
    </submittedName>
</protein>
<evidence type="ECO:0000259" key="4">
    <source>
        <dbReference type="Pfam" id="PF24547"/>
    </source>
</evidence>
<dbReference type="AlphaFoldDB" id="A0A1H9LSL9"/>
<dbReference type="InterPro" id="IPR022464">
    <property type="entry name" value="Strep_pil_isopept_link"/>
</dbReference>
<evidence type="ECO:0000259" key="3">
    <source>
        <dbReference type="Pfam" id="PF12892"/>
    </source>
</evidence>
<evidence type="ECO:0000256" key="2">
    <source>
        <dbReference type="SAM" id="SignalP"/>
    </source>
</evidence>
<dbReference type="Pfam" id="PF24547">
    <property type="entry name" value="DUF7601"/>
    <property type="match status" value="1"/>
</dbReference>
<evidence type="ECO:0000313" key="6">
    <source>
        <dbReference type="Proteomes" id="UP000198556"/>
    </source>
</evidence>
<dbReference type="InterPro" id="IPR038174">
    <property type="entry name" value="Strep_pil_link_sf"/>
</dbReference>
<feature type="transmembrane region" description="Helical" evidence="1">
    <location>
        <begin position="328"/>
        <end position="347"/>
    </location>
</feature>
<accession>A0A1H9LSL9</accession>
<dbReference type="OrthoDB" id="2237346at2"/>
<feature type="domain" description="DUF7601" evidence="4">
    <location>
        <begin position="175"/>
        <end position="289"/>
    </location>
</feature>
<dbReference type="RefSeq" id="WP_089746762.1">
    <property type="nucleotide sequence ID" value="NZ_FOGF01000021.1"/>
</dbReference>
<feature type="domain" description="Streptococcal pilin isopeptide linkage" evidence="3">
    <location>
        <begin position="54"/>
        <end position="172"/>
    </location>
</feature>
<keyword evidence="1" id="KW-0472">Membrane</keyword>
<reference evidence="5 6" key="1">
    <citation type="submission" date="2016-10" db="EMBL/GenBank/DDBJ databases">
        <authorList>
            <person name="de Groot N.N."/>
        </authorList>
    </citation>
    <scope>NUCLEOTIDE SEQUENCE [LARGE SCALE GENOMIC DNA]</scope>
    <source>
        <strain evidence="5 6">DSM 15827</strain>
    </source>
</reference>
<evidence type="ECO:0000256" key="1">
    <source>
        <dbReference type="SAM" id="Phobius"/>
    </source>
</evidence>
<dbReference type="Gene3D" id="2.60.40.3050">
    <property type="match status" value="1"/>
</dbReference>
<dbReference type="Gene3D" id="2.60.40.1140">
    <property type="entry name" value="Collagen-binding surface protein Cna, B-type domain"/>
    <property type="match status" value="1"/>
</dbReference>
<dbReference type="Proteomes" id="UP000198556">
    <property type="component" value="Unassembled WGS sequence"/>
</dbReference>
<keyword evidence="2" id="KW-0732">Signal</keyword>
<keyword evidence="6" id="KW-1185">Reference proteome</keyword>
<dbReference type="STRING" id="137733.SAMN05421767_12117"/>
<dbReference type="EMBL" id="FOGF01000021">
    <property type="protein sequence ID" value="SER14185.1"/>
    <property type="molecule type" value="Genomic_DNA"/>
</dbReference>
<proteinExistence type="predicted"/>
<sequence>MKKRIAKLVAVGVMGLSIGSTVLAAPGINEGSEQVPAKAEITKIFEMSEGLKVPEVKFDFEVSKITNDAPEATIKSVEYKQGSEKGQISDGSYKVERKTVLEFTNKFPHAGIYEYQVKESKGNAEGVTYDTNTYKVKVYVENTNNQKDTFVKSIVSEDNEAKKPIKFVNTYKKDGKLEIEKKIEGKMANLNDKFKFTIQLTKAKTADETQIEGTIVKSNGDSEVIQFTYGKESTFELGKDDKLEFNSIPVGTRYVVTEKGVGGDGYTPNVSVVENGVSNEKINGDEKNDVKSVKNPATTNLVGEGENKVTYTNIHASSPVTGILLNNIPFLIMMVLSLFGIGAFFLGKKHKFSK</sequence>
<feature type="signal peptide" evidence="2">
    <location>
        <begin position="1"/>
        <end position="24"/>
    </location>
</feature>